<evidence type="ECO:0000313" key="3">
    <source>
        <dbReference type="Proteomes" id="UP000070401"/>
    </source>
</evidence>
<keyword evidence="1" id="KW-0472">Membrane</keyword>
<accession>A0A133NQT7</accession>
<keyword evidence="3" id="KW-1185">Reference proteome</keyword>
<organism evidence="2 3">
    <name type="scientific">Fusobacterium nucleatum</name>
    <dbReference type="NCBI Taxonomy" id="851"/>
    <lineage>
        <taxon>Bacteria</taxon>
        <taxon>Fusobacteriati</taxon>
        <taxon>Fusobacteriota</taxon>
        <taxon>Fusobacteriia</taxon>
        <taxon>Fusobacteriales</taxon>
        <taxon>Fusobacteriaceae</taxon>
        <taxon>Fusobacterium</taxon>
    </lineage>
</organism>
<name>A0A133NQT7_FUSNU</name>
<evidence type="ECO:0000256" key="1">
    <source>
        <dbReference type="SAM" id="Phobius"/>
    </source>
</evidence>
<dbReference type="PATRIC" id="fig|851.8.peg.1708"/>
<dbReference type="EMBL" id="LRPY01000169">
    <property type="protein sequence ID" value="KXA18645.1"/>
    <property type="molecule type" value="Genomic_DNA"/>
</dbReference>
<sequence length="50" mass="6255">MIKNFLLICFFITICFFINLILYLITWYLLGKKIKKFLDECKDDFKLWRK</sequence>
<dbReference type="Proteomes" id="UP000070401">
    <property type="component" value="Unassembled WGS sequence"/>
</dbReference>
<proteinExistence type="predicted"/>
<reference evidence="3" key="1">
    <citation type="submission" date="2016-01" db="EMBL/GenBank/DDBJ databases">
        <authorList>
            <person name="Mitreva M."/>
            <person name="Pepin K.H."/>
            <person name="Mihindukulasuriya K.A."/>
            <person name="Fulton R."/>
            <person name="Fronick C."/>
            <person name="O'Laughlin M."/>
            <person name="Miner T."/>
            <person name="Herter B."/>
            <person name="Rosa B.A."/>
            <person name="Cordes M."/>
            <person name="Tomlinson C."/>
            <person name="Wollam A."/>
            <person name="Palsikar V.B."/>
            <person name="Mardis E.R."/>
            <person name="Wilson R.K."/>
        </authorList>
    </citation>
    <scope>NUCLEOTIDE SEQUENCE [LARGE SCALE GENOMIC DNA]</scope>
    <source>
        <strain evidence="3">MJR7757B</strain>
    </source>
</reference>
<comment type="caution">
    <text evidence="2">The sequence shown here is derived from an EMBL/GenBank/DDBJ whole genome shotgun (WGS) entry which is preliminary data.</text>
</comment>
<keyword evidence="1" id="KW-0812">Transmembrane</keyword>
<dbReference type="AlphaFoldDB" id="A0A133NQT7"/>
<keyword evidence="1" id="KW-1133">Transmembrane helix</keyword>
<gene>
    <name evidence="2" type="ORF">HMPREF3221_01696</name>
</gene>
<feature type="transmembrane region" description="Helical" evidence="1">
    <location>
        <begin position="6"/>
        <end position="30"/>
    </location>
</feature>
<evidence type="ECO:0000313" key="2">
    <source>
        <dbReference type="EMBL" id="KXA18645.1"/>
    </source>
</evidence>
<protein>
    <submittedName>
        <fullName evidence="2">Uncharacterized protein</fullName>
    </submittedName>
</protein>